<dbReference type="PANTHER" id="PTHR37422:SF13">
    <property type="entry name" value="LIPOPOLYSACCHARIDE BIOSYNTHESIS PROTEIN PA4999-RELATED"/>
    <property type="match status" value="1"/>
</dbReference>
<protein>
    <recommendedName>
        <fullName evidence="6">O-antigen ligase-related domain-containing protein</fullName>
    </recommendedName>
</protein>
<feature type="transmembrane region" description="Helical" evidence="5">
    <location>
        <begin position="170"/>
        <end position="189"/>
    </location>
</feature>
<feature type="transmembrane region" description="Helical" evidence="5">
    <location>
        <begin position="351"/>
        <end position="368"/>
    </location>
</feature>
<dbReference type="PANTHER" id="PTHR37422">
    <property type="entry name" value="TEICHURONIC ACID BIOSYNTHESIS PROTEIN TUAE"/>
    <property type="match status" value="1"/>
</dbReference>
<evidence type="ECO:0000256" key="3">
    <source>
        <dbReference type="ARBA" id="ARBA00022989"/>
    </source>
</evidence>
<evidence type="ECO:0000259" key="6">
    <source>
        <dbReference type="Pfam" id="PF04932"/>
    </source>
</evidence>
<feature type="domain" description="O-antigen ligase-related" evidence="6">
    <location>
        <begin position="197"/>
        <end position="335"/>
    </location>
</feature>
<feature type="transmembrane region" description="Helical" evidence="5">
    <location>
        <begin position="232"/>
        <end position="250"/>
    </location>
</feature>
<comment type="caution">
    <text evidence="7">The sequence shown here is derived from an EMBL/GenBank/DDBJ whole genome shotgun (WGS) entry which is preliminary data.</text>
</comment>
<feature type="transmembrane region" description="Helical" evidence="5">
    <location>
        <begin position="58"/>
        <end position="79"/>
    </location>
</feature>
<feature type="transmembrane region" description="Helical" evidence="5">
    <location>
        <begin position="319"/>
        <end position="345"/>
    </location>
</feature>
<comment type="subcellular location">
    <subcellularLocation>
        <location evidence="1">Membrane</location>
        <topology evidence="1">Multi-pass membrane protein</topology>
    </subcellularLocation>
</comment>
<name>A0A0G0WS02_9BACT</name>
<dbReference type="AlphaFoldDB" id="A0A0G0WS02"/>
<accession>A0A0G0WS02</accession>
<dbReference type="Pfam" id="PF04932">
    <property type="entry name" value="Wzy_C"/>
    <property type="match status" value="1"/>
</dbReference>
<evidence type="ECO:0000313" key="7">
    <source>
        <dbReference type="EMBL" id="KKR78142.1"/>
    </source>
</evidence>
<evidence type="ECO:0000256" key="2">
    <source>
        <dbReference type="ARBA" id="ARBA00022692"/>
    </source>
</evidence>
<reference evidence="7 8" key="1">
    <citation type="journal article" date="2015" name="Nature">
        <title>rRNA introns, odd ribosomes, and small enigmatic genomes across a large radiation of phyla.</title>
        <authorList>
            <person name="Brown C.T."/>
            <person name="Hug L.A."/>
            <person name="Thomas B.C."/>
            <person name="Sharon I."/>
            <person name="Castelle C.J."/>
            <person name="Singh A."/>
            <person name="Wilkins M.J."/>
            <person name="Williams K.H."/>
            <person name="Banfield J.F."/>
        </authorList>
    </citation>
    <scope>NUCLEOTIDE SEQUENCE [LARGE SCALE GENOMIC DNA]</scope>
</reference>
<dbReference type="EMBL" id="LBZV01000003">
    <property type="protein sequence ID" value="KKR78142.1"/>
    <property type="molecule type" value="Genomic_DNA"/>
</dbReference>
<feature type="transmembrane region" description="Helical" evidence="5">
    <location>
        <begin position="91"/>
        <end position="110"/>
    </location>
</feature>
<dbReference type="InterPro" id="IPR051533">
    <property type="entry name" value="WaaL-like"/>
</dbReference>
<evidence type="ECO:0000256" key="4">
    <source>
        <dbReference type="ARBA" id="ARBA00023136"/>
    </source>
</evidence>
<dbReference type="InterPro" id="IPR007016">
    <property type="entry name" value="O-antigen_ligase-rel_domated"/>
</dbReference>
<dbReference type="Proteomes" id="UP000034292">
    <property type="component" value="Unassembled WGS sequence"/>
</dbReference>
<dbReference type="STRING" id="1618408.UU23_C0003G0040"/>
<sequence length="396" mass="44288">MRIVKLLLLTTILSLIPGQLIRITITQNSAANITDLLVLITNIYFLTYIIIARKKVKVPAFIAPFGVIFIIAAAASSLLSLNTFTKNEVMVATLFLIRLILYCSIGLITVNTIKKDEIKKFINLFITIGFVFTILGFLQLVLYPDLSSLQTYGWDPHINRLVSTTLDPNFTGGLLTVFISICVSMFLYYRNAKYALFSLFFSIALLLTFSRSSYFAYAVSMFLISMVKSPKIILVPIILFVISFTLVSTVRIRIIGALTIDETAMSRIESWHNALVIIRDQPIFGIGFNNYRNAQRHYGFLSENDLDGGHSGAGTDSSFLLVLATTGLFGFALFLAWLSSILVVIMKNLKTSFLGLALFSTSIALFVHSQFVNSLFYPQILMPFIFLVGLKYVQDI</sequence>
<feature type="transmembrane region" description="Helical" evidence="5">
    <location>
        <begin position="196"/>
        <end position="220"/>
    </location>
</feature>
<evidence type="ECO:0000256" key="1">
    <source>
        <dbReference type="ARBA" id="ARBA00004141"/>
    </source>
</evidence>
<dbReference type="GO" id="GO:0016020">
    <property type="term" value="C:membrane"/>
    <property type="evidence" value="ECO:0007669"/>
    <property type="project" value="UniProtKB-SubCell"/>
</dbReference>
<evidence type="ECO:0000256" key="5">
    <source>
        <dbReference type="SAM" id="Phobius"/>
    </source>
</evidence>
<feature type="transmembrane region" description="Helical" evidence="5">
    <location>
        <begin position="122"/>
        <end position="142"/>
    </location>
</feature>
<proteinExistence type="predicted"/>
<gene>
    <name evidence="7" type="ORF">UU23_C0003G0040</name>
</gene>
<feature type="transmembrane region" description="Helical" evidence="5">
    <location>
        <begin position="375"/>
        <end position="393"/>
    </location>
</feature>
<keyword evidence="3 5" id="KW-1133">Transmembrane helix</keyword>
<evidence type="ECO:0000313" key="8">
    <source>
        <dbReference type="Proteomes" id="UP000034292"/>
    </source>
</evidence>
<keyword evidence="2 5" id="KW-0812">Transmembrane</keyword>
<organism evidence="7 8">
    <name type="scientific">Candidatus Curtissbacteria bacterium GW2011_GWA1_40_9</name>
    <dbReference type="NCBI Taxonomy" id="1618408"/>
    <lineage>
        <taxon>Bacteria</taxon>
        <taxon>Candidatus Curtissiibacteriota</taxon>
    </lineage>
</organism>
<keyword evidence="4 5" id="KW-0472">Membrane</keyword>
<feature type="transmembrane region" description="Helical" evidence="5">
    <location>
        <begin position="30"/>
        <end position="51"/>
    </location>
</feature>